<name>A0ACC3SLX9_9PEZI</name>
<evidence type="ECO:0000313" key="1">
    <source>
        <dbReference type="EMBL" id="KAK8219711.1"/>
    </source>
</evidence>
<sequence>MSEHSTPALPNELWVNILSFIDDLPYLWLSCRQVSKTFRSSVDLVFALHHLKRTVVFYPLEPIIDSSVELDFSPRLAFKSFSADNRLAYFTNALLYTEEDLPLLRRSDLGEQWRKKMRLYDTSSIELPHTVCITGLFYEPPFKDFGYNLGQEQIWFDWRAMVQNFFLEHRRAEWHNHHMQSDEYRTSRLKRANRKTVAHTEAIVGRIWVSFIPPVFSKAAIYGRIMARRERLRRYSRALRRRDYTLTKKFWDGEGDVLADLLEVQISHGEHLTSGAGEDGQERREVLQGSCEQGSAGEAERIGQGRRRSTVYTLALFGDPVS</sequence>
<protein>
    <submittedName>
        <fullName evidence="1">Uncharacterized protein</fullName>
    </submittedName>
</protein>
<gene>
    <name evidence="1" type="ORF">M8818_000685</name>
</gene>
<proteinExistence type="predicted"/>
<evidence type="ECO:0000313" key="2">
    <source>
        <dbReference type="Proteomes" id="UP001320706"/>
    </source>
</evidence>
<dbReference type="Proteomes" id="UP001320706">
    <property type="component" value="Unassembled WGS sequence"/>
</dbReference>
<reference evidence="1" key="1">
    <citation type="submission" date="2024-02" db="EMBL/GenBank/DDBJ databases">
        <title>Metagenome Assembled Genome of Zalaria obscura JY119.</title>
        <authorList>
            <person name="Vighnesh L."/>
            <person name="Jagadeeshwari U."/>
            <person name="Venkata Ramana C."/>
            <person name="Sasikala C."/>
        </authorList>
    </citation>
    <scope>NUCLEOTIDE SEQUENCE</scope>
    <source>
        <strain evidence="1">JY119</strain>
    </source>
</reference>
<organism evidence="1 2">
    <name type="scientific">Zalaria obscura</name>
    <dbReference type="NCBI Taxonomy" id="2024903"/>
    <lineage>
        <taxon>Eukaryota</taxon>
        <taxon>Fungi</taxon>
        <taxon>Dikarya</taxon>
        <taxon>Ascomycota</taxon>
        <taxon>Pezizomycotina</taxon>
        <taxon>Dothideomycetes</taxon>
        <taxon>Dothideomycetidae</taxon>
        <taxon>Dothideales</taxon>
        <taxon>Zalariaceae</taxon>
        <taxon>Zalaria</taxon>
    </lineage>
</organism>
<accession>A0ACC3SLX9</accession>
<comment type="caution">
    <text evidence="1">The sequence shown here is derived from an EMBL/GenBank/DDBJ whole genome shotgun (WGS) entry which is preliminary data.</text>
</comment>
<dbReference type="EMBL" id="JAMKPW020000003">
    <property type="protein sequence ID" value="KAK8219711.1"/>
    <property type="molecule type" value="Genomic_DNA"/>
</dbReference>
<keyword evidence="2" id="KW-1185">Reference proteome</keyword>